<dbReference type="AlphaFoldDB" id="A0A0J1CWM8"/>
<evidence type="ECO:0000313" key="1">
    <source>
        <dbReference type="EMBL" id="KLU24967.1"/>
    </source>
</evidence>
<gene>
    <name evidence="1" type="ORF">EOS_16850</name>
</gene>
<protein>
    <submittedName>
        <fullName evidence="1">Uncharacterized protein</fullName>
    </submittedName>
</protein>
<name>A0A0J1CWM8_9BURK</name>
<proteinExistence type="predicted"/>
<reference evidence="1 2" key="1">
    <citation type="journal article" date="2015" name="Genome Announc.">
        <title>Draft Genome Sequence of Burkholderia sp. Strain PML1(12), an Ectomycorrhizosphere-Inhabiting Bacterium with Effective Mineral-Weathering Ability.</title>
        <authorList>
            <person name="Uroz S."/>
            <person name="Oger P."/>
        </authorList>
    </citation>
    <scope>NUCLEOTIDE SEQUENCE [LARGE SCALE GENOMIC DNA]</scope>
    <source>
        <strain evidence="2">PML1(12)</strain>
    </source>
</reference>
<dbReference type="PATRIC" id="fig|908627.4.peg.3775"/>
<evidence type="ECO:0000313" key="2">
    <source>
        <dbReference type="Proteomes" id="UP000035963"/>
    </source>
</evidence>
<dbReference type="Proteomes" id="UP000035963">
    <property type="component" value="Unassembled WGS sequence"/>
</dbReference>
<sequence>MNRRATDRTVERREMLTQVAEIDSPVDASQQVAVRNVIIEIERLENLALSAIQLTRHDGLILVLQYLNEPNHWDKKDLLTELTI</sequence>
<keyword evidence="2" id="KW-1185">Reference proteome</keyword>
<comment type="caution">
    <text evidence="1">The sequence shown here is derived from an EMBL/GenBank/DDBJ whole genome shotgun (WGS) entry which is preliminary data.</text>
</comment>
<accession>A0A0J1CWM8</accession>
<dbReference type="EMBL" id="AEJF01000108">
    <property type="protein sequence ID" value="KLU24967.1"/>
    <property type="molecule type" value="Genomic_DNA"/>
</dbReference>
<organism evidence="1 2">
    <name type="scientific">Caballeronia mineralivorans PML1(12)</name>
    <dbReference type="NCBI Taxonomy" id="908627"/>
    <lineage>
        <taxon>Bacteria</taxon>
        <taxon>Pseudomonadati</taxon>
        <taxon>Pseudomonadota</taxon>
        <taxon>Betaproteobacteria</taxon>
        <taxon>Burkholderiales</taxon>
        <taxon>Burkholderiaceae</taxon>
        <taxon>Caballeronia</taxon>
    </lineage>
</organism>